<evidence type="ECO:0000313" key="5">
    <source>
        <dbReference type="EMBL" id="KAG2391108.1"/>
    </source>
</evidence>
<dbReference type="Proteomes" id="UP000743370">
    <property type="component" value="Unassembled WGS sequence"/>
</dbReference>
<organism evidence="5 6">
    <name type="scientific">Phaseolus angularis</name>
    <name type="common">Azuki bean</name>
    <name type="synonym">Vigna angularis</name>
    <dbReference type="NCBI Taxonomy" id="3914"/>
    <lineage>
        <taxon>Eukaryota</taxon>
        <taxon>Viridiplantae</taxon>
        <taxon>Streptophyta</taxon>
        <taxon>Embryophyta</taxon>
        <taxon>Tracheophyta</taxon>
        <taxon>Spermatophyta</taxon>
        <taxon>Magnoliopsida</taxon>
        <taxon>eudicotyledons</taxon>
        <taxon>Gunneridae</taxon>
        <taxon>Pentapetalae</taxon>
        <taxon>rosids</taxon>
        <taxon>fabids</taxon>
        <taxon>Fabales</taxon>
        <taxon>Fabaceae</taxon>
        <taxon>Papilionoideae</taxon>
        <taxon>50 kb inversion clade</taxon>
        <taxon>NPAAA clade</taxon>
        <taxon>indigoferoid/millettioid clade</taxon>
        <taxon>Phaseoleae</taxon>
        <taxon>Vigna</taxon>
    </lineage>
</organism>
<evidence type="ECO:0000256" key="3">
    <source>
        <dbReference type="SAM" id="Phobius"/>
    </source>
</evidence>
<dbReference type="PANTHER" id="PTHR45660:SF3">
    <property type="entry name" value="HISTONE-LYSINE N-METHYLTRANSFERASE FAMILY MEMBER SUVH9"/>
    <property type="match status" value="1"/>
</dbReference>
<dbReference type="SMART" id="SM00466">
    <property type="entry name" value="SRA"/>
    <property type="match status" value="1"/>
</dbReference>
<sequence>MEALGRFCVVACARWCSCEDASRWRGLWLNREKRIVGAIPGILVGDLFLFIMELCVLGLHGQMQAGIDYLPASMSSSGGKGYSWDEGKSGFGVYKFRLSRIEGQAEMGSVILKEARNIRRDDDRDPLNYEYLAMTSFPQFVFHQSGNVTGCDCVNGCGDGCFCAMKMGVIFLTLYRDIL</sequence>
<dbReference type="InterPro" id="IPR051357">
    <property type="entry name" value="H3K9_HMTase_SUVAR3-9"/>
</dbReference>
<keyword evidence="2" id="KW-0539">Nucleus</keyword>
<comment type="subcellular location">
    <subcellularLocation>
        <location evidence="1">Chromosome</location>
        <location evidence="1">Centromere</location>
    </subcellularLocation>
</comment>
<evidence type="ECO:0000256" key="2">
    <source>
        <dbReference type="ARBA" id="ARBA00023242"/>
    </source>
</evidence>
<protein>
    <submittedName>
        <fullName evidence="5">Histone-lysine N-methyltransferase family member SUVH9 histone H3-K9 methyltransferase</fullName>
    </submittedName>
</protein>
<reference evidence="5 6" key="1">
    <citation type="submission" date="2020-05" db="EMBL/GenBank/DDBJ databases">
        <title>Vigna angularis (adzuki bean) Var. LongXiaoDou No. 4 denovo assembly.</title>
        <authorList>
            <person name="Xiang H."/>
        </authorList>
    </citation>
    <scope>NUCLEOTIDE SEQUENCE [LARGE SCALE GENOMIC DNA]</scope>
    <source>
        <tissue evidence="5">Leaf</tissue>
    </source>
</reference>
<keyword evidence="3" id="KW-1133">Transmembrane helix</keyword>
<name>A0A8T0K296_PHAAN</name>
<proteinExistence type="predicted"/>
<gene>
    <name evidence="5" type="ORF">HKW66_Vig0131310</name>
</gene>
<dbReference type="EMBL" id="JABFOF010000007">
    <property type="protein sequence ID" value="KAG2391108.1"/>
    <property type="molecule type" value="Genomic_DNA"/>
</dbReference>
<keyword evidence="3" id="KW-0812">Transmembrane</keyword>
<dbReference type="GO" id="GO:0000775">
    <property type="term" value="C:chromosome, centromeric region"/>
    <property type="evidence" value="ECO:0007669"/>
    <property type="project" value="UniProtKB-SubCell"/>
</dbReference>
<dbReference type="Gene3D" id="2.30.280.10">
    <property type="entry name" value="SRA-YDG"/>
    <property type="match status" value="1"/>
</dbReference>
<dbReference type="AlphaFoldDB" id="A0A8T0K296"/>
<comment type="caution">
    <text evidence="5">The sequence shown here is derived from an EMBL/GenBank/DDBJ whole genome shotgun (WGS) entry which is preliminary data.</text>
</comment>
<dbReference type="GO" id="GO:0042054">
    <property type="term" value="F:histone methyltransferase activity"/>
    <property type="evidence" value="ECO:0007669"/>
    <property type="project" value="TreeGrafter"/>
</dbReference>
<evidence type="ECO:0000313" key="6">
    <source>
        <dbReference type="Proteomes" id="UP000743370"/>
    </source>
</evidence>
<dbReference type="PANTHER" id="PTHR45660">
    <property type="entry name" value="HISTONE-LYSINE N-METHYLTRANSFERASE SETMAR"/>
    <property type="match status" value="1"/>
</dbReference>
<evidence type="ECO:0000259" key="4">
    <source>
        <dbReference type="SMART" id="SM00466"/>
    </source>
</evidence>
<feature type="transmembrane region" description="Helical" evidence="3">
    <location>
        <begin position="34"/>
        <end position="59"/>
    </location>
</feature>
<dbReference type="SUPFAM" id="SSF88697">
    <property type="entry name" value="PUA domain-like"/>
    <property type="match status" value="1"/>
</dbReference>
<dbReference type="InterPro" id="IPR036987">
    <property type="entry name" value="SRA-YDG_sf"/>
</dbReference>
<dbReference type="Pfam" id="PF02182">
    <property type="entry name" value="SAD_SRA"/>
    <property type="match status" value="1"/>
</dbReference>
<feature type="domain" description="YDG" evidence="4">
    <location>
        <begin position="32"/>
        <end position="104"/>
    </location>
</feature>
<dbReference type="InterPro" id="IPR015947">
    <property type="entry name" value="PUA-like_sf"/>
</dbReference>
<accession>A0A8T0K296</accession>
<dbReference type="InterPro" id="IPR003105">
    <property type="entry name" value="SRA_YDG"/>
</dbReference>
<evidence type="ECO:0000256" key="1">
    <source>
        <dbReference type="ARBA" id="ARBA00004584"/>
    </source>
</evidence>
<keyword evidence="3" id="KW-0472">Membrane</keyword>
<dbReference type="GO" id="GO:0003690">
    <property type="term" value="F:double-stranded DNA binding"/>
    <property type="evidence" value="ECO:0007669"/>
    <property type="project" value="TreeGrafter"/>
</dbReference>